<dbReference type="EMBL" id="JABBPG010000002">
    <property type="protein sequence ID" value="NOU49864.1"/>
    <property type="molecule type" value="Genomic_DNA"/>
</dbReference>
<keyword evidence="2" id="KW-1185">Reference proteome</keyword>
<dbReference type="Proteomes" id="UP000586305">
    <property type="component" value="Unassembled WGS sequence"/>
</dbReference>
<dbReference type="AlphaFoldDB" id="A0A849VD56"/>
<organism evidence="1 2">
    <name type="scientific">Pseudoalteromonas caenipelagi</name>
    <dbReference type="NCBI Taxonomy" id="2726988"/>
    <lineage>
        <taxon>Bacteria</taxon>
        <taxon>Pseudomonadati</taxon>
        <taxon>Pseudomonadota</taxon>
        <taxon>Gammaproteobacteria</taxon>
        <taxon>Alteromonadales</taxon>
        <taxon>Pseudoalteromonadaceae</taxon>
        <taxon>Pseudoalteromonas</taxon>
    </lineage>
</organism>
<dbReference type="PROSITE" id="PS51257">
    <property type="entry name" value="PROKAR_LIPOPROTEIN"/>
    <property type="match status" value="1"/>
</dbReference>
<evidence type="ECO:0008006" key="3">
    <source>
        <dbReference type="Google" id="ProtNLM"/>
    </source>
</evidence>
<name>A0A849VD56_9GAMM</name>
<evidence type="ECO:0000313" key="1">
    <source>
        <dbReference type="EMBL" id="NOU49864.1"/>
    </source>
</evidence>
<dbReference type="RefSeq" id="WP_171624954.1">
    <property type="nucleotide sequence ID" value="NZ_JABBPG010000002.1"/>
</dbReference>
<reference evidence="1 2" key="1">
    <citation type="submission" date="2020-04" db="EMBL/GenBank/DDBJ databases">
        <title>Pseudoalteromonas caenipelagi sp. nov., isolated from a tidal flat.</title>
        <authorList>
            <person name="Park S."/>
            <person name="Yoon J.-H."/>
        </authorList>
    </citation>
    <scope>NUCLEOTIDE SEQUENCE [LARGE SCALE GENOMIC DNA]</scope>
    <source>
        <strain evidence="1 2">JBTF-M23</strain>
    </source>
</reference>
<comment type="caution">
    <text evidence="1">The sequence shown here is derived from an EMBL/GenBank/DDBJ whole genome shotgun (WGS) entry which is preliminary data.</text>
</comment>
<accession>A0A849VD56</accession>
<evidence type="ECO:0000313" key="2">
    <source>
        <dbReference type="Proteomes" id="UP000586305"/>
    </source>
</evidence>
<proteinExistence type="predicted"/>
<protein>
    <recommendedName>
        <fullName evidence="3">Lipoprotein</fullName>
    </recommendedName>
</protein>
<sequence>MTRFATISLGCALLCACSSETTDSNLIKTKAIWSDIYVTSNGQDSRVIAELNVSSKNGNNLNLVAGDKLSVTATQFTVVNGTDAVESVITKDMHKDVDIFDIDYRATLPFNQEDTEYEIQFYRADDKETLTSIVTLPQPMVITSPQQGQVFPVDEVLELSWEQAAVLKGHQPLHIYLESSCKNGSKEITNTYVFNDVEDNGQKNIDFNSINIFKNDELNSSFNCKVKFEFERRRYGTVDDRYASGSRAYAKTHATLENIQITLK</sequence>
<gene>
    <name evidence="1" type="ORF">HG263_04855</name>
</gene>